<evidence type="ECO:0000313" key="5">
    <source>
        <dbReference type="EMBL" id="PKI84781.1"/>
    </source>
</evidence>
<keyword evidence="2" id="KW-0472">Membrane</keyword>
<evidence type="ECO:0000256" key="2">
    <source>
        <dbReference type="SAM" id="Phobius"/>
    </source>
</evidence>
<dbReference type="GO" id="GO:0006874">
    <property type="term" value="P:intracellular calcium ion homeostasis"/>
    <property type="evidence" value="ECO:0007669"/>
    <property type="project" value="TreeGrafter"/>
</dbReference>
<evidence type="ECO:0000256" key="1">
    <source>
        <dbReference type="SAM" id="MobiDB-lite"/>
    </source>
</evidence>
<accession>A0A2N1JE07</accession>
<evidence type="ECO:0000259" key="4">
    <source>
        <dbReference type="Pfam" id="PF25886"/>
    </source>
</evidence>
<keyword evidence="2" id="KW-0812">Transmembrane</keyword>
<dbReference type="InterPro" id="IPR058650">
    <property type="entry name" value="Msy1/2-like"/>
</dbReference>
<protein>
    <recommendedName>
        <fullName evidence="7">EF-hand domain-containing protein</fullName>
    </recommendedName>
</protein>
<dbReference type="InterPro" id="IPR010920">
    <property type="entry name" value="LSM_dom_sf"/>
</dbReference>
<feature type="transmembrane region" description="Helical" evidence="2">
    <location>
        <begin position="101"/>
        <end position="123"/>
    </location>
</feature>
<sequence length="656" mass="74266">MNALGTPAEKNVDFGTEPEEDYAEDHDFNWDTEDVSEKADPEAPTPHQKPLKRLIWWIAALPRFVRLSLIAIVGGAICIVPFIVVYTGFSDNNARPHVEVWSIWITIMWVTSVYTFLVFQWIPTLLVKAVDMVLGRVPDSFQDVLYILNGILLYVKLVFCTVWAWASLGGTLSVEFTDETRPNYFDTVENIVKATFATSIILLAEKIVLKMITRDFHKTSFSERLSNSSLAFRILAKLQKGSKYTAMQEFNSRAYSVGTKARYFFSRNTPAAESAANSIQGRQTKKKAFISQLQTALAAASRKTQLSNINMPESSLAARRLAKELFVTHSKDGLCITPQDLAPYFQTDTDVQRAFALFCPDHKGIVTRKGMCNALQQIFEERTMLNNSMHDMHGAFRALDMVLMCIGLIICVFIWLVIFTGASAVSNLLPLSTIVVGFSFVFGNSAKNIFESMVFIFSTHPYDVGDLVCVEKTWMYVTAFGMISTEFVTVFNQALICPNAVLAAKMTIYNARRSAAQWDSTTIMIGFATPLEKIDEFRQHLTAYVRDDDNFGGGLYLLYDSVRNMNCISMVIAWEHKNNWQDWTRRWVRRDMFMRRMKQIAENLSISYQPPQQPIFFAPEPKTGAHAEMRYGNNLLNTMQVPGDMPIRPTALHPTG</sequence>
<evidence type="ECO:0008006" key="7">
    <source>
        <dbReference type="Google" id="ProtNLM"/>
    </source>
</evidence>
<organism evidence="5 6">
    <name type="scientific">Malassezia vespertilionis</name>
    <dbReference type="NCBI Taxonomy" id="2020962"/>
    <lineage>
        <taxon>Eukaryota</taxon>
        <taxon>Fungi</taxon>
        <taxon>Dikarya</taxon>
        <taxon>Basidiomycota</taxon>
        <taxon>Ustilaginomycotina</taxon>
        <taxon>Malasseziomycetes</taxon>
        <taxon>Malasseziales</taxon>
        <taxon>Malasseziaceae</taxon>
        <taxon>Malassezia</taxon>
    </lineage>
</organism>
<dbReference type="Proteomes" id="UP000232875">
    <property type="component" value="Unassembled WGS sequence"/>
</dbReference>
<evidence type="ECO:0000313" key="6">
    <source>
        <dbReference type="Proteomes" id="UP000232875"/>
    </source>
</evidence>
<dbReference type="Pfam" id="PF00924">
    <property type="entry name" value="MS_channel_2nd"/>
    <property type="match status" value="1"/>
</dbReference>
<dbReference type="GO" id="GO:0016020">
    <property type="term" value="C:membrane"/>
    <property type="evidence" value="ECO:0007669"/>
    <property type="project" value="InterPro"/>
</dbReference>
<dbReference type="PANTHER" id="PTHR31323">
    <property type="entry name" value="MECHANOSENSITIVE ION CHANNEL PROTEIN MSY2"/>
    <property type="match status" value="1"/>
</dbReference>
<feature type="transmembrane region" description="Helical" evidence="2">
    <location>
        <begin position="67"/>
        <end position="89"/>
    </location>
</feature>
<feature type="transmembrane region" description="Helical" evidence="2">
    <location>
        <begin position="424"/>
        <end position="443"/>
    </location>
</feature>
<dbReference type="EMBL" id="KZ454988">
    <property type="protein sequence ID" value="PKI84781.1"/>
    <property type="molecule type" value="Genomic_DNA"/>
</dbReference>
<dbReference type="PANTHER" id="PTHR31323:SF11">
    <property type="entry name" value="EF-HAND DOMAIN-CONTAINING PROTEIN"/>
    <property type="match status" value="1"/>
</dbReference>
<feature type="domain" description="Mechanosensitive ion channel protein Msy1/2-like transmembrane" evidence="4">
    <location>
        <begin position="52"/>
        <end position="216"/>
    </location>
</feature>
<dbReference type="InterPro" id="IPR006685">
    <property type="entry name" value="MscS_channel_2nd"/>
</dbReference>
<feature type="transmembrane region" description="Helical" evidence="2">
    <location>
        <begin position="144"/>
        <end position="166"/>
    </location>
</feature>
<reference evidence="5 6" key="1">
    <citation type="submission" date="2017-10" db="EMBL/GenBank/DDBJ databases">
        <title>A novel species of cold-tolerant Malassezia isolated from bats.</title>
        <authorList>
            <person name="Lorch J.M."/>
            <person name="Palmer J.M."/>
            <person name="Vanderwolf K.J."/>
            <person name="Schmidt K.Z."/>
            <person name="Verant M.L."/>
            <person name="Weller T.J."/>
            <person name="Blehert D.S."/>
        </authorList>
    </citation>
    <scope>NUCLEOTIDE SEQUENCE [LARGE SCALE GENOMIC DNA]</scope>
    <source>
        <strain evidence="5 6">NWHC:44797-103</strain>
    </source>
</reference>
<dbReference type="SUPFAM" id="SSF50182">
    <property type="entry name" value="Sm-like ribonucleoproteins"/>
    <property type="match status" value="1"/>
</dbReference>
<evidence type="ECO:0000259" key="3">
    <source>
        <dbReference type="Pfam" id="PF00924"/>
    </source>
</evidence>
<name>A0A2N1JE07_9BASI</name>
<feature type="domain" description="Mechanosensitive ion channel MscS" evidence="3">
    <location>
        <begin position="445"/>
        <end position="505"/>
    </location>
</feature>
<dbReference type="AlphaFoldDB" id="A0A2N1JE07"/>
<feature type="region of interest" description="Disordered" evidence="1">
    <location>
        <begin position="1"/>
        <end position="27"/>
    </location>
</feature>
<feature type="transmembrane region" description="Helical" evidence="2">
    <location>
        <begin position="398"/>
        <end position="418"/>
    </location>
</feature>
<proteinExistence type="predicted"/>
<dbReference type="OrthoDB" id="544685at2759"/>
<keyword evidence="2" id="KW-1133">Transmembrane helix</keyword>
<dbReference type="Pfam" id="PF25886">
    <property type="entry name" value="Msy1"/>
    <property type="match status" value="1"/>
</dbReference>
<gene>
    <name evidence="5" type="ORF">MVES_000858</name>
</gene>
<dbReference type="GO" id="GO:0005262">
    <property type="term" value="F:calcium channel activity"/>
    <property type="evidence" value="ECO:0007669"/>
    <property type="project" value="TreeGrafter"/>
</dbReference>
<keyword evidence="6" id="KW-1185">Reference proteome</keyword>